<evidence type="ECO:0000256" key="2">
    <source>
        <dbReference type="ARBA" id="ARBA00022723"/>
    </source>
</evidence>
<dbReference type="CDD" id="cd10031">
    <property type="entry name" value="UDG-F5_TTUDGB_like"/>
    <property type="match status" value="1"/>
</dbReference>
<name>A0ABP6MUP2_9ACTN</name>
<comment type="similarity">
    <text evidence="8">Belongs to the uracil-DNA glycosylase (UDG) superfamily. Type 5 (UDGb) family.</text>
</comment>
<evidence type="ECO:0000256" key="7">
    <source>
        <dbReference type="ARBA" id="ARBA00023204"/>
    </source>
</evidence>
<evidence type="ECO:0000256" key="4">
    <source>
        <dbReference type="ARBA" id="ARBA00022801"/>
    </source>
</evidence>
<keyword evidence="1" id="KW-0004">4Fe-4S</keyword>
<dbReference type="InterPro" id="IPR044147">
    <property type="entry name" value="UdgB-like"/>
</dbReference>
<organism evidence="12 13">
    <name type="scientific">Planomonospora alba</name>
    <dbReference type="NCBI Taxonomy" id="161354"/>
    <lineage>
        <taxon>Bacteria</taxon>
        <taxon>Bacillati</taxon>
        <taxon>Actinomycetota</taxon>
        <taxon>Actinomycetes</taxon>
        <taxon>Streptosporangiales</taxon>
        <taxon>Streptosporangiaceae</taxon>
        <taxon>Planomonospora</taxon>
    </lineage>
</organism>
<keyword evidence="2" id="KW-0479">Metal-binding</keyword>
<dbReference type="Gene3D" id="3.40.470.10">
    <property type="entry name" value="Uracil-DNA glycosylase-like domain"/>
    <property type="match status" value="1"/>
</dbReference>
<evidence type="ECO:0000259" key="11">
    <source>
        <dbReference type="SMART" id="SM00986"/>
    </source>
</evidence>
<reference evidence="13" key="1">
    <citation type="journal article" date="2019" name="Int. J. Syst. Evol. Microbiol.">
        <title>The Global Catalogue of Microorganisms (GCM) 10K type strain sequencing project: providing services to taxonomists for standard genome sequencing and annotation.</title>
        <authorList>
            <consortium name="The Broad Institute Genomics Platform"/>
            <consortium name="The Broad Institute Genome Sequencing Center for Infectious Disease"/>
            <person name="Wu L."/>
            <person name="Ma J."/>
        </authorList>
    </citation>
    <scope>NUCLEOTIDE SEQUENCE [LARGE SCALE GENOMIC DNA]</scope>
    <source>
        <strain evidence="13">JCM 9373</strain>
    </source>
</reference>
<gene>
    <name evidence="12" type="ORF">GCM10010466_16470</name>
</gene>
<dbReference type="InterPro" id="IPR036895">
    <property type="entry name" value="Uracil-DNA_glycosylase-like_sf"/>
</dbReference>
<keyword evidence="5" id="KW-0408">Iron</keyword>
<evidence type="ECO:0000256" key="10">
    <source>
        <dbReference type="SAM" id="MobiDB-lite"/>
    </source>
</evidence>
<dbReference type="SMART" id="SM00986">
    <property type="entry name" value="UDG"/>
    <property type="match status" value="1"/>
</dbReference>
<dbReference type="PANTHER" id="PTHR33693">
    <property type="entry name" value="TYPE-5 URACIL-DNA GLYCOSYLASE"/>
    <property type="match status" value="1"/>
</dbReference>
<feature type="region of interest" description="Disordered" evidence="10">
    <location>
        <begin position="1"/>
        <end position="22"/>
    </location>
</feature>
<dbReference type="RefSeq" id="WP_344857424.1">
    <property type="nucleotide sequence ID" value="NZ_BAAAUT010000010.1"/>
</dbReference>
<evidence type="ECO:0000256" key="1">
    <source>
        <dbReference type="ARBA" id="ARBA00022485"/>
    </source>
</evidence>
<protein>
    <recommendedName>
        <fullName evidence="9">Type-5 uracil-DNA glycosylase</fullName>
    </recommendedName>
</protein>
<feature type="domain" description="Uracil-DNA glycosylase-like" evidence="11">
    <location>
        <begin position="80"/>
        <end position="256"/>
    </location>
</feature>
<keyword evidence="4" id="KW-0378">Hydrolase</keyword>
<dbReference type="PANTHER" id="PTHR33693:SF3">
    <property type="entry name" value="TYPE-5 URACIL-DNA GLYCOSYLASE"/>
    <property type="match status" value="1"/>
</dbReference>
<proteinExistence type="inferred from homology"/>
<evidence type="ECO:0000256" key="3">
    <source>
        <dbReference type="ARBA" id="ARBA00022763"/>
    </source>
</evidence>
<keyword evidence="6" id="KW-0411">Iron-sulfur</keyword>
<evidence type="ECO:0000256" key="9">
    <source>
        <dbReference type="ARBA" id="ARBA00023887"/>
    </source>
</evidence>
<evidence type="ECO:0000313" key="12">
    <source>
        <dbReference type="EMBL" id="GAA3126286.1"/>
    </source>
</evidence>
<evidence type="ECO:0000256" key="8">
    <source>
        <dbReference type="ARBA" id="ARBA00023779"/>
    </source>
</evidence>
<dbReference type="InterPro" id="IPR005122">
    <property type="entry name" value="Uracil-DNA_glycosylase-like"/>
</dbReference>
<dbReference type="Pfam" id="PF03167">
    <property type="entry name" value="UDG"/>
    <property type="match status" value="1"/>
</dbReference>
<evidence type="ECO:0000256" key="6">
    <source>
        <dbReference type="ARBA" id="ARBA00023014"/>
    </source>
</evidence>
<dbReference type="Proteomes" id="UP001500320">
    <property type="component" value="Unassembled WGS sequence"/>
</dbReference>
<dbReference type="EMBL" id="BAAAUT010000010">
    <property type="protein sequence ID" value="GAA3126286.1"/>
    <property type="molecule type" value="Genomic_DNA"/>
</dbReference>
<dbReference type="SUPFAM" id="SSF52141">
    <property type="entry name" value="Uracil-DNA glycosylase-like"/>
    <property type="match status" value="1"/>
</dbReference>
<keyword evidence="13" id="KW-1185">Reference proteome</keyword>
<keyword evidence="3" id="KW-0227">DNA damage</keyword>
<dbReference type="InterPro" id="IPR051536">
    <property type="entry name" value="UDG_Type-4/5"/>
</dbReference>
<evidence type="ECO:0000313" key="13">
    <source>
        <dbReference type="Proteomes" id="UP001500320"/>
    </source>
</evidence>
<comment type="caution">
    <text evidence="12">The sequence shown here is derived from an EMBL/GenBank/DDBJ whole genome shotgun (WGS) entry which is preliminary data.</text>
</comment>
<keyword evidence="7" id="KW-0234">DNA repair</keyword>
<dbReference type="SMART" id="SM00987">
    <property type="entry name" value="UreE_C"/>
    <property type="match status" value="1"/>
</dbReference>
<sequence length="265" mass="28701">MTFVPPGSGWPDDPARPDTPVAHDPAQVRELAAASRTLADLTARQSVCRACPRLVEWREEVATVRRRAFAEETYWGRPIAGWGEERPEVLIVGLAPAAHGGNRTGRIFTGDRSGDWLFASLYRTGLAAQETSVRAGDGQRLVGARMAAAVRCAPPANKPTPQERAACFPWLAREIRLVAESLRVVVALGGFAWQAVWPALGEAGYVLPRPRPAFGHGAEVELSRDGSSAHLLGCYHPSQQNTFTGRVTAAMLDEVFTRANTLRGL</sequence>
<accession>A0ABP6MUP2</accession>
<evidence type="ECO:0000256" key="5">
    <source>
        <dbReference type="ARBA" id="ARBA00023004"/>
    </source>
</evidence>